<accession>A0AAV1EL97</accession>
<sequence>MPALYSSFLPLLSPAAEVSTGGTIQLKKQDSFYGSVTFIVMLCLYLGPCRGHVCNRFCICSISGLKVWKCNLRRCYSSLRVGEPVLFK</sequence>
<reference evidence="1" key="1">
    <citation type="submission" date="2023-08" db="EMBL/GenBank/DDBJ databases">
        <authorList>
            <person name="Alioto T."/>
            <person name="Alioto T."/>
            <person name="Gomez Garrido J."/>
        </authorList>
    </citation>
    <scope>NUCLEOTIDE SEQUENCE</scope>
</reference>
<dbReference type="AlphaFoldDB" id="A0AAV1EL97"/>
<protein>
    <submittedName>
        <fullName evidence="1">Uncharacterized protein</fullName>
    </submittedName>
</protein>
<evidence type="ECO:0000313" key="1">
    <source>
        <dbReference type="EMBL" id="CAJ1049515.1"/>
    </source>
</evidence>
<keyword evidence="2" id="KW-1185">Reference proteome</keyword>
<proteinExistence type="predicted"/>
<dbReference type="Proteomes" id="UP001178508">
    <property type="component" value="Chromosome 1"/>
</dbReference>
<gene>
    <name evidence="1" type="ORF">XNOV1_A014495</name>
</gene>
<name>A0AAV1EL97_XYRNO</name>
<evidence type="ECO:0000313" key="2">
    <source>
        <dbReference type="Proteomes" id="UP001178508"/>
    </source>
</evidence>
<organism evidence="1 2">
    <name type="scientific">Xyrichtys novacula</name>
    <name type="common">Pearly razorfish</name>
    <name type="synonym">Hemipteronotus novacula</name>
    <dbReference type="NCBI Taxonomy" id="13765"/>
    <lineage>
        <taxon>Eukaryota</taxon>
        <taxon>Metazoa</taxon>
        <taxon>Chordata</taxon>
        <taxon>Craniata</taxon>
        <taxon>Vertebrata</taxon>
        <taxon>Euteleostomi</taxon>
        <taxon>Actinopterygii</taxon>
        <taxon>Neopterygii</taxon>
        <taxon>Teleostei</taxon>
        <taxon>Neoteleostei</taxon>
        <taxon>Acanthomorphata</taxon>
        <taxon>Eupercaria</taxon>
        <taxon>Labriformes</taxon>
        <taxon>Labridae</taxon>
        <taxon>Xyrichtys</taxon>
    </lineage>
</organism>
<dbReference type="EMBL" id="OY660864">
    <property type="protein sequence ID" value="CAJ1049515.1"/>
    <property type="molecule type" value="Genomic_DNA"/>
</dbReference>